<evidence type="ECO:0000256" key="1">
    <source>
        <dbReference type="SAM" id="MobiDB-lite"/>
    </source>
</evidence>
<gene>
    <name evidence="2" type="ORF">HQN79_10060</name>
</gene>
<dbReference type="Pfam" id="PF04340">
    <property type="entry name" value="DUF484"/>
    <property type="match status" value="1"/>
</dbReference>
<proteinExistence type="predicted"/>
<dbReference type="EMBL" id="CP054020">
    <property type="protein sequence ID" value="QKI89892.1"/>
    <property type="molecule type" value="Genomic_DNA"/>
</dbReference>
<dbReference type="RefSeq" id="WP_173286142.1">
    <property type="nucleotide sequence ID" value="NZ_CP054020.1"/>
</dbReference>
<dbReference type="AlphaFoldDB" id="A0A7D4NRG2"/>
<accession>A0A7D4NRG2</accession>
<dbReference type="InterPro" id="IPR007435">
    <property type="entry name" value="DUF484"/>
</dbReference>
<dbReference type="PANTHER" id="PTHR38765:SF1">
    <property type="entry name" value="DUF484 DOMAIN-CONTAINING PROTEIN"/>
    <property type="match status" value="1"/>
</dbReference>
<organism evidence="2 3">
    <name type="scientific">Thiomicrorhabdus xiamenensis</name>
    <dbReference type="NCBI Taxonomy" id="2739063"/>
    <lineage>
        <taxon>Bacteria</taxon>
        <taxon>Pseudomonadati</taxon>
        <taxon>Pseudomonadota</taxon>
        <taxon>Gammaproteobacteria</taxon>
        <taxon>Thiotrichales</taxon>
        <taxon>Piscirickettsiaceae</taxon>
        <taxon>Thiomicrorhabdus</taxon>
    </lineage>
</organism>
<dbReference type="InterPro" id="IPR029016">
    <property type="entry name" value="GAF-like_dom_sf"/>
</dbReference>
<dbReference type="Gene3D" id="3.30.450.40">
    <property type="match status" value="1"/>
</dbReference>
<evidence type="ECO:0000313" key="2">
    <source>
        <dbReference type="EMBL" id="QKI89892.1"/>
    </source>
</evidence>
<dbReference type="KEGG" id="txa:HQN79_10060"/>
<feature type="region of interest" description="Disordered" evidence="1">
    <location>
        <begin position="228"/>
        <end position="253"/>
    </location>
</feature>
<dbReference type="Proteomes" id="UP000504724">
    <property type="component" value="Chromosome"/>
</dbReference>
<keyword evidence="3" id="KW-1185">Reference proteome</keyword>
<protein>
    <submittedName>
        <fullName evidence="2">DUF484 family protein</fullName>
    </submittedName>
</protein>
<dbReference type="PANTHER" id="PTHR38765">
    <property type="entry name" value="DUF484 DOMAIN-CONTAINING PROTEIN"/>
    <property type="match status" value="1"/>
</dbReference>
<reference evidence="2 3" key="1">
    <citation type="submission" date="2020-05" db="EMBL/GenBank/DDBJ databases">
        <title>Thiomicrorhabdus sediminis sp.nov. and Thiomicrorhabdus xiamenensis sp.nov., novel sulfur-oxidizing bacteria isolated from coastal sediment.</title>
        <authorList>
            <person name="Liu X."/>
        </authorList>
    </citation>
    <scope>NUCLEOTIDE SEQUENCE [LARGE SCALE GENOMIC DNA]</scope>
    <source>
        <strain evidence="2 3">G2</strain>
    </source>
</reference>
<evidence type="ECO:0000313" key="3">
    <source>
        <dbReference type="Proteomes" id="UP000504724"/>
    </source>
</evidence>
<sequence length="253" mass="28994">MSDRTLLPEEVSRYLHEHPDFFHSHPELLETLSLPHPQTGNAISLIERQLHQFREQRDRYQVEVETMLDIAGENGQLFQRVMQLNSGLMASRTEEEAVRLLHDQLRELFRVDQSVIHSFDMPIRSVAGIRQLGMSAKWTAALSALLSPKTPFCGALEKEWRQGLFENGESIHSVCILPLGEERIWGILVLGSHDLRFENDFGHFFLRLICEMVDAKLKCLFNKEAQPLRKPKASSGERAKLRVVEPATASEKE</sequence>
<name>A0A7D4NRG2_9GAMM</name>